<sequence length="289" mass="32258">MVSGDALEPFLDGAVSVELGDGWLRPWRLRLLGTWSRDLDDRAAMTRNYMSSRWRLLQKDAEETIKDGYTFDVIAWLDANATWPSYSQYVAVTGKKRATLTEQEVTECAKALLASYLAVLEKHTQDLRPWFFTADEQNMRLLRPHHRTAVEKFLTELGGKAGPLSSECAGGVMNPKFEGLHTAREMFTLRSMCVLTAACLAASGEVCTEATCSDDSSWGAGWLQENYAVSQRLMTESITESVIRAEGPLTVDINTDDFTDFQVPFGTKMILFFVVVVLLATAHELYVST</sequence>
<keyword evidence="1" id="KW-1133">Transmembrane helix</keyword>
<keyword evidence="3" id="KW-1185">Reference proteome</keyword>
<evidence type="ECO:0000313" key="2">
    <source>
        <dbReference type="EMBL" id="OLP82343.1"/>
    </source>
</evidence>
<evidence type="ECO:0000313" key="3">
    <source>
        <dbReference type="Proteomes" id="UP000186817"/>
    </source>
</evidence>
<organism evidence="2 3">
    <name type="scientific">Symbiodinium microadriaticum</name>
    <name type="common">Dinoflagellate</name>
    <name type="synonym">Zooxanthella microadriatica</name>
    <dbReference type="NCBI Taxonomy" id="2951"/>
    <lineage>
        <taxon>Eukaryota</taxon>
        <taxon>Sar</taxon>
        <taxon>Alveolata</taxon>
        <taxon>Dinophyceae</taxon>
        <taxon>Suessiales</taxon>
        <taxon>Symbiodiniaceae</taxon>
        <taxon>Symbiodinium</taxon>
    </lineage>
</organism>
<keyword evidence="1" id="KW-0472">Membrane</keyword>
<accession>A0A1Q9CHD5</accession>
<keyword evidence="1" id="KW-0812">Transmembrane</keyword>
<dbReference type="Proteomes" id="UP000186817">
    <property type="component" value="Unassembled WGS sequence"/>
</dbReference>
<evidence type="ECO:0000256" key="1">
    <source>
        <dbReference type="SAM" id="Phobius"/>
    </source>
</evidence>
<dbReference type="EMBL" id="LSRX01001202">
    <property type="protein sequence ID" value="OLP82343.1"/>
    <property type="molecule type" value="Genomic_DNA"/>
</dbReference>
<feature type="transmembrane region" description="Helical" evidence="1">
    <location>
        <begin position="269"/>
        <end position="287"/>
    </location>
</feature>
<proteinExistence type="predicted"/>
<dbReference type="AlphaFoldDB" id="A0A1Q9CHD5"/>
<name>A0A1Q9CHD5_SYMMI</name>
<protein>
    <submittedName>
        <fullName evidence="2">Uncharacterized protein</fullName>
    </submittedName>
</protein>
<gene>
    <name evidence="2" type="ORF">AK812_SmicGene37004</name>
</gene>
<reference evidence="2 3" key="1">
    <citation type="submission" date="2016-02" db="EMBL/GenBank/DDBJ databases">
        <title>Genome analysis of coral dinoflagellate symbionts highlights evolutionary adaptations to a symbiotic lifestyle.</title>
        <authorList>
            <person name="Aranda M."/>
            <person name="Li Y."/>
            <person name="Liew Y.J."/>
            <person name="Baumgarten S."/>
            <person name="Simakov O."/>
            <person name="Wilson M."/>
            <person name="Piel J."/>
            <person name="Ashoor H."/>
            <person name="Bougouffa S."/>
            <person name="Bajic V.B."/>
            <person name="Ryu T."/>
            <person name="Ravasi T."/>
            <person name="Bayer T."/>
            <person name="Micklem G."/>
            <person name="Kim H."/>
            <person name="Bhak J."/>
            <person name="Lajeunesse T.C."/>
            <person name="Voolstra C.R."/>
        </authorList>
    </citation>
    <scope>NUCLEOTIDE SEQUENCE [LARGE SCALE GENOMIC DNA]</scope>
    <source>
        <strain evidence="2 3">CCMP2467</strain>
    </source>
</reference>
<feature type="non-terminal residue" evidence="2">
    <location>
        <position position="289"/>
    </location>
</feature>
<comment type="caution">
    <text evidence="2">The sequence shown here is derived from an EMBL/GenBank/DDBJ whole genome shotgun (WGS) entry which is preliminary data.</text>
</comment>